<dbReference type="EMBL" id="JFGV01000012">
    <property type="protein sequence ID" value="EYU16339.1"/>
    <property type="molecule type" value="Genomic_DNA"/>
</dbReference>
<sequence>MLLFKAKDLKPVLREAIAHQCDVLLVKDQGVYIMSDMGTMQNGRHLVAYACGYHPEKDEGWYERAREAVGGDDFAEKLGFSVLTLNRLLNDKCDLKVTLTATQIITQFYP</sequence>
<dbReference type="AlphaFoldDB" id="A0A022PLF0"/>
<evidence type="ECO:0008006" key="3">
    <source>
        <dbReference type="Google" id="ProtNLM"/>
    </source>
</evidence>
<name>A0A022PLF0_9GAMM</name>
<protein>
    <recommendedName>
        <fullName evidence="3">DUF3085 domain-containing protein</fullName>
    </recommendedName>
</protein>
<keyword evidence="2" id="KW-1185">Reference proteome</keyword>
<dbReference type="Pfam" id="PF11284">
    <property type="entry name" value="DUF3085"/>
    <property type="match status" value="1"/>
</dbReference>
<dbReference type="InterPro" id="IPR021436">
    <property type="entry name" value="DUF3085"/>
</dbReference>
<gene>
    <name evidence="1" type="ORF">BA1DRAFT_01164</name>
</gene>
<dbReference type="Proteomes" id="UP000023464">
    <property type="component" value="Unassembled WGS sequence"/>
</dbReference>
<dbReference type="PATRIC" id="fig|1393736.3.peg.1187"/>
<accession>A0A022PLF0</accession>
<evidence type="ECO:0000313" key="2">
    <source>
        <dbReference type="Proteomes" id="UP000023464"/>
    </source>
</evidence>
<organism evidence="1 2">
    <name type="scientific">Photorhabdus aegyptia</name>
    <dbReference type="NCBI Taxonomy" id="2805098"/>
    <lineage>
        <taxon>Bacteria</taxon>
        <taxon>Pseudomonadati</taxon>
        <taxon>Pseudomonadota</taxon>
        <taxon>Gammaproteobacteria</taxon>
        <taxon>Enterobacterales</taxon>
        <taxon>Morganellaceae</taxon>
        <taxon>Photorhabdus</taxon>
    </lineage>
</organism>
<proteinExistence type="predicted"/>
<reference evidence="1 2" key="1">
    <citation type="submission" date="2014-03" db="EMBL/GenBank/DDBJ databases">
        <title>Draft Genome of Photorhabdus luminescens BA1, an Egyptian Isolate.</title>
        <authorList>
            <person name="Ghazal S."/>
            <person name="Hurst S.G.IV."/>
            <person name="Morris K."/>
            <person name="Thomas K."/>
            <person name="Tisa L.S."/>
        </authorList>
    </citation>
    <scope>NUCLEOTIDE SEQUENCE [LARGE SCALE GENOMIC DNA]</scope>
    <source>
        <strain evidence="1 2">BA1</strain>
    </source>
</reference>
<comment type="caution">
    <text evidence="1">The sequence shown here is derived from an EMBL/GenBank/DDBJ whole genome shotgun (WGS) entry which is preliminary data.</text>
</comment>
<evidence type="ECO:0000313" key="1">
    <source>
        <dbReference type="EMBL" id="EYU16339.1"/>
    </source>
</evidence>